<feature type="domain" description="ABC transporter" evidence="8">
    <location>
        <begin position="85"/>
        <end position="187"/>
    </location>
</feature>
<dbReference type="Pfam" id="PF01061">
    <property type="entry name" value="ABC2_membrane"/>
    <property type="match status" value="1"/>
</dbReference>
<proteinExistence type="predicted"/>
<evidence type="ECO:0000256" key="4">
    <source>
        <dbReference type="ARBA" id="ARBA00022989"/>
    </source>
</evidence>
<name>A0A6G1IKF4_9PLEO</name>
<keyword evidence="11" id="KW-1185">Reference proteome</keyword>
<dbReference type="GO" id="GO:0016887">
    <property type="term" value="F:ATP hydrolysis activity"/>
    <property type="evidence" value="ECO:0007669"/>
    <property type="project" value="InterPro"/>
</dbReference>
<dbReference type="SUPFAM" id="SSF52540">
    <property type="entry name" value="P-loop containing nucleoside triphosphate hydrolases"/>
    <property type="match status" value="1"/>
</dbReference>
<evidence type="ECO:0000256" key="2">
    <source>
        <dbReference type="ARBA" id="ARBA00022448"/>
    </source>
</evidence>
<dbReference type="OrthoDB" id="3784757at2759"/>
<accession>A0A6G1IKF4</accession>
<evidence type="ECO:0000313" key="11">
    <source>
        <dbReference type="Proteomes" id="UP000799291"/>
    </source>
</evidence>
<dbReference type="AlphaFoldDB" id="A0A6G1IKF4"/>
<feature type="domain" description="ABC-2 type transporter transmembrane" evidence="9">
    <location>
        <begin position="364"/>
        <end position="458"/>
    </location>
</feature>
<evidence type="ECO:0000256" key="6">
    <source>
        <dbReference type="SAM" id="MobiDB-lite"/>
    </source>
</evidence>
<dbReference type="GO" id="GO:0140359">
    <property type="term" value="F:ABC-type transporter activity"/>
    <property type="evidence" value="ECO:0007669"/>
    <property type="project" value="InterPro"/>
</dbReference>
<keyword evidence="5 7" id="KW-0472">Membrane</keyword>
<dbReference type="Gene3D" id="3.40.50.300">
    <property type="entry name" value="P-loop containing nucleotide triphosphate hydrolases"/>
    <property type="match status" value="1"/>
</dbReference>
<dbReference type="GO" id="GO:0016020">
    <property type="term" value="C:membrane"/>
    <property type="evidence" value="ECO:0007669"/>
    <property type="project" value="UniProtKB-SubCell"/>
</dbReference>
<comment type="subcellular location">
    <subcellularLocation>
        <location evidence="1">Membrane</location>
        <topology evidence="1">Multi-pass membrane protein</topology>
    </subcellularLocation>
</comment>
<evidence type="ECO:0000256" key="7">
    <source>
        <dbReference type="SAM" id="Phobius"/>
    </source>
</evidence>
<dbReference type="InterPro" id="IPR003439">
    <property type="entry name" value="ABC_transporter-like_ATP-bd"/>
</dbReference>
<protein>
    <submittedName>
        <fullName evidence="10">P-loop containing nucleoside triphosphate hydrolase protein</fullName>
    </submittedName>
</protein>
<keyword evidence="10" id="KW-0378">Hydrolase</keyword>
<feature type="transmembrane region" description="Helical" evidence="7">
    <location>
        <begin position="581"/>
        <end position="602"/>
    </location>
</feature>
<evidence type="ECO:0000259" key="9">
    <source>
        <dbReference type="Pfam" id="PF01061"/>
    </source>
</evidence>
<dbReference type="EMBL" id="MU005609">
    <property type="protein sequence ID" value="KAF2678717.1"/>
    <property type="molecule type" value="Genomic_DNA"/>
</dbReference>
<evidence type="ECO:0000256" key="3">
    <source>
        <dbReference type="ARBA" id="ARBA00022692"/>
    </source>
</evidence>
<evidence type="ECO:0000259" key="8">
    <source>
        <dbReference type="Pfam" id="PF00005"/>
    </source>
</evidence>
<dbReference type="GO" id="GO:0005524">
    <property type="term" value="F:ATP binding"/>
    <property type="evidence" value="ECO:0007669"/>
    <property type="project" value="InterPro"/>
</dbReference>
<evidence type="ECO:0000256" key="1">
    <source>
        <dbReference type="ARBA" id="ARBA00004141"/>
    </source>
</evidence>
<dbReference type="Pfam" id="PF00005">
    <property type="entry name" value="ABC_tran"/>
    <property type="match status" value="1"/>
</dbReference>
<sequence length="610" mass="68475">MPKDEHNQSVHCADILGNEKTEKEKGSLGDKEMPSTVFHWRNANYQLQTGDGTKDILTDMNGWVEPACQTLIGVVTGEIYVGGYERDASFQSRMGYVQQDDLLLPTSTVREALRYSALLRQPRETSQAEKLAYVETVISMLDMEPYAEGIVGIPGKGLNVEQHKRLTIAVELVAKPNLLLFLDEPTSGLDSQTAWSICMLLRRLANNGQVIICTIHQPPSQLFFTFDRLLLLEKGGKTLYFGDIGHDASILIQYFEKHGASPCPPWRNPAEWVLDATSQTREVNDQQDMSSCEWSRIWDKSFEKQEVLRHLTKLQSPPLGDAPSESPQPIKICCSAIGTITPHGETDLSELLARSNIYLLESGVALCTGTSFYMMPQNIQGLQNVVFSIFLLTQLFSTIDQQVIPHLVENRDLFEAQEYKSRTYSWSVFVASNILVELVWQSFSSVLVFVAWYYPTGLWKNGDTSFTAVERGALTVLVAPSELPRFWIFMYRVSPLTYFVRGIAVAGLANTRVTCSSAELLHISAPADQTCEQYLGPYIEYAGGSIQEGGGHQDCRYCPVSETNQFLIANGVQVDQKWQNLGFLSAYVAFNMTATFGIYWVARIQRRNRL</sequence>
<organism evidence="10 11">
    <name type="scientific">Lentithecium fluviatile CBS 122367</name>
    <dbReference type="NCBI Taxonomy" id="1168545"/>
    <lineage>
        <taxon>Eukaryota</taxon>
        <taxon>Fungi</taxon>
        <taxon>Dikarya</taxon>
        <taxon>Ascomycota</taxon>
        <taxon>Pezizomycotina</taxon>
        <taxon>Dothideomycetes</taxon>
        <taxon>Pleosporomycetidae</taxon>
        <taxon>Pleosporales</taxon>
        <taxon>Massarineae</taxon>
        <taxon>Lentitheciaceae</taxon>
        <taxon>Lentithecium</taxon>
    </lineage>
</organism>
<keyword evidence="2" id="KW-0813">Transport</keyword>
<gene>
    <name evidence="10" type="ORF">K458DRAFT_394578</name>
</gene>
<feature type="region of interest" description="Disordered" evidence="6">
    <location>
        <begin position="1"/>
        <end position="32"/>
    </location>
</feature>
<dbReference type="PANTHER" id="PTHR19241">
    <property type="entry name" value="ATP-BINDING CASSETTE TRANSPORTER"/>
    <property type="match status" value="1"/>
</dbReference>
<evidence type="ECO:0000256" key="5">
    <source>
        <dbReference type="ARBA" id="ARBA00023136"/>
    </source>
</evidence>
<keyword evidence="3 7" id="KW-0812">Transmembrane</keyword>
<dbReference type="Proteomes" id="UP000799291">
    <property type="component" value="Unassembled WGS sequence"/>
</dbReference>
<feature type="compositionally biased region" description="Basic and acidic residues" evidence="6">
    <location>
        <begin position="17"/>
        <end position="32"/>
    </location>
</feature>
<dbReference type="InterPro" id="IPR027417">
    <property type="entry name" value="P-loop_NTPase"/>
</dbReference>
<dbReference type="InterPro" id="IPR013525">
    <property type="entry name" value="ABC2_TM"/>
</dbReference>
<keyword evidence="4 7" id="KW-1133">Transmembrane helix</keyword>
<evidence type="ECO:0000313" key="10">
    <source>
        <dbReference type="EMBL" id="KAF2678717.1"/>
    </source>
</evidence>
<reference evidence="10" key="1">
    <citation type="journal article" date="2020" name="Stud. Mycol.">
        <title>101 Dothideomycetes genomes: a test case for predicting lifestyles and emergence of pathogens.</title>
        <authorList>
            <person name="Haridas S."/>
            <person name="Albert R."/>
            <person name="Binder M."/>
            <person name="Bloem J."/>
            <person name="Labutti K."/>
            <person name="Salamov A."/>
            <person name="Andreopoulos B."/>
            <person name="Baker S."/>
            <person name="Barry K."/>
            <person name="Bills G."/>
            <person name="Bluhm B."/>
            <person name="Cannon C."/>
            <person name="Castanera R."/>
            <person name="Culley D."/>
            <person name="Daum C."/>
            <person name="Ezra D."/>
            <person name="Gonzalez J."/>
            <person name="Henrissat B."/>
            <person name="Kuo A."/>
            <person name="Liang C."/>
            <person name="Lipzen A."/>
            <person name="Lutzoni F."/>
            <person name="Magnuson J."/>
            <person name="Mondo S."/>
            <person name="Nolan M."/>
            <person name="Ohm R."/>
            <person name="Pangilinan J."/>
            <person name="Park H.-J."/>
            <person name="Ramirez L."/>
            <person name="Alfaro M."/>
            <person name="Sun H."/>
            <person name="Tritt A."/>
            <person name="Yoshinaga Y."/>
            <person name="Zwiers L.-H."/>
            <person name="Turgeon B."/>
            <person name="Goodwin S."/>
            <person name="Spatafora J."/>
            <person name="Crous P."/>
            <person name="Grigoriev I."/>
        </authorList>
    </citation>
    <scope>NUCLEOTIDE SEQUENCE</scope>
    <source>
        <strain evidence="10">CBS 122367</strain>
    </source>
</reference>